<feature type="transmembrane region" description="Helical" evidence="1">
    <location>
        <begin position="160"/>
        <end position="178"/>
    </location>
</feature>
<evidence type="ECO:0000256" key="1">
    <source>
        <dbReference type="SAM" id="Phobius"/>
    </source>
</evidence>
<feature type="transmembrane region" description="Helical" evidence="1">
    <location>
        <begin position="96"/>
        <end position="115"/>
    </location>
</feature>
<dbReference type="Proteomes" id="UP000238375">
    <property type="component" value="Unassembled WGS sequence"/>
</dbReference>
<comment type="caution">
    <text evidence="2">The sequence shown here is derived from an EMBL/GenBank/DDBJ whole genome shotgun (WGS) entry which is preliminary data.</text>
</comment>
<sequence length="571" mass="65122">MSRFYRLLARRPLTLALLLLPIGAFFVYFFALRYDIPWFDEYESISDFLRRFLAADSFVGKMEALLKPNNEHRLAYARLVVVGQYLLTGGLNFAGLMLWGNLGMVVIFWLLYRALRRADDPAAHALTPRSLGDKALIGMLPVVLILFTAQNYLLTFTALYTLQYLAIIMLAMLTLYVLTTDRLLYFGIALPMGVFSTFSMGNGLLLWPAGAAVLFVQRRWAALGVWLATGALSGWLYFLGYPVQQGNADGFTYVLEHPIKTLAGFLIFAGSVFDLFPILPVEPRSYLPLIMGFILMAGLVYWVASVVIRREKATSFFDVFLLGCLLFVLANIGLIAVFRIRFYFGMVLHSSYRTYSLVLWAIACVLLFSRLPDVWRVKVWPGLWLMFLGVNVLTYGTYIPEAIERRKHMQAMTFNQRYSDIGLGGTRNTKLARYISDLTKLMHDRGWYNLPDPTITPDEKRLLGPAERSVPTEPLQITQRPDYIVVDNHDANYQLGVNMATYLVLKSDKHTYLVLAARIRPQGRRFWRVLPGFTAAMPTAIVQPGRYRIGLFRTYPDHSQTQFTDRFVDIP</sequence>
<keyword evidence="1" id="KW-0812">Transmembrane</keyword>
<evidence type="ECO:0000313" key="2">
    <source>
        <dbReference type="EMBL" id="PRY37090.1"/>
    </source>
</evidence>
<feature type="transmembrane region" description="Helical" evidence="1">
    <location>
        <begin position="261"/>
        <end position="279"/>
    </location>
</feature>
<feature type="transmembrane region" description="Helical" evidence="1">
    <location>
        <begin position="352"/>
        <end position="371"/>
    </location>
</feature>
<evidence type="ECO:0000313" key="3">
    <source>
        <dbReference type="Proteomes" id="UP000238375"/>
    </source>
</evidence>
<dbReference type="RefSeq" id="WP_106138565.1">
    <property type="nucleotide sequence ID" value="NZ_PVTE01000011.1"/>
</dbReference>
<keyword evidence="1" id="KW-1133">Transmembrane helix</keyword>
<organism evidence="2 3">
    <name type="scientific">Spirosoma oryzae</name>
    <dbReference type="NCBI Taxonomy" id="1469603"/>
    <lineage>
        <taxon>Bacteria</taxon>
        <taxon>Pseudomonadati</taxon>
        <taxon>Bacteroidota</taxon>
        <taxon>Cytophagia</taxon>
        <taxon>Cytophagales</taxon>
        <taxon>Cytophagaceae</taxon>
        <taxon>Spirosoma</taxon>
    </lineage>
</organism>
<feature type="transmembrane region" description="Helical" evidence="1">
    <location>
        <begin position="135"/>
        <end position="154"/>
    </location>
</feature>
<proteinExistence type="predicted"/>
<evidence type="ECO:0008006" key="4">
    <source>
        <dbReference type="Google" id="ProtNLM"/>
    </source>
</evidence>
<feature type="transmembrane region" description="Helical" evidence="1">
    <location>
        <begin position="12"/>
        <end position="31"/>
    </location>
</feature>
<name>A0A2T0SUL1_9BACT</name>
<keyword evidence="1" id="KW-0472">Membrane</keyword>
<feature type="transmembrane region" description="Helical" evidence="1">
    <location>
        <begin position="383"/>
        <end position="400"/>
    </location>
</feature>
<keyword evidence="3" id="KW-1185">Reference proteome</keyword>
<protein>
    <recommendedName>
        <fullName evidence="4">4-amino-4-deoxy-L-arabinose transferase-like glycosyltransferase</fullName>
    </recommendedName>
</protein>
<dbReference type="OrthoDB" id="938262at2"/>
<feature type="transmembrane region" description="Helical" evidence="1">
    <location>
        <begin position="220"/>
        <end position="240"/>
    </location>
</feature>
<dbReference type="AlphaFoldDB" id="A0A2T0SUL1"/>
<gene>
    <name evidence="2" type="ORF">CLV58_111128</name>
</gene>
<feature type="transmembrane region" description="Helical" evidence="1">
    <location>
        <begin position="285"/>
        <end position="304"/>
    </location>
</feature>
<reference evidence="2 3" key="1">
    <citation type="submission" date="2018-03" db="EMBL/GenBank/DDBJ databases">
        <title>Genomic Encyclopedia of Archaeal and Bacterial Type Strains, Phase II (KMG-II): from individual species to whole genera.</title>
        <authorList>
            <person name="Goeker M."/>
        </authorList>
    </citation>
    <scope>NUCLEOTIDE SEQUENCE [LARGE SCALE GENOMIC DNA]</scope>
    <source>
        <strain evidence="2 3">DSM 28354</strain>
    </source>
</reference>
<feature type="transmembrane region" description="Helical" evidence="1">
    <location>
        <begin position="316"/>
        <end position="340"/>
    </location>
</feature>
<feature type="transmembrane region" description="Helical" evidence="1">
    <location>
        <begin position="183"/>
        <end position="208"/>
    </location>
</feature>
<dbReference type="EMBL" id="PVTE01000011">
    <property type="protein sequence ID" value="PRY37090.1"/>
    <property type="molecule type" value="Genomic_DNA"/>
</dbReference>
<accession>A0A2T0SUL1</accession>